<dbReference type="EMBL" id="CP037939">
    <property type="protein sequence ID" value="QBR47480.1"/>
    <property type="molecule type" value="Genomic_DNA"/>
</dbReference>
<dbReference type="RefSeq" id="WP_013102324.1">
    <property type="nucleotide sequence ID" value="NZ_CP037939.1"/>
</dbReference>
<accession>A0ABX5SMU4</accession>
<dbReference type="Pfam" id="PF08877">
    <property type="entry name" value="MepB-like"/>
    <property type="match status" value="1"/>
</dbReference>
<keyword evidence="2" id="KW-1185">Reference proteome</keyword>
<reference evidence="1 2" key="1">
    <citation type="submission" date="2019-03" db="EMBL/GenBank/DDBJ databases">
        <title>Complete Genome Sequence of Leuconostoc kimchii strain NKJ218 Isolated from Homemade Kimchi.</title>
        <authorList>
            <person name="Jung J.Y."/>
            <person name="Jin H.M."/>
            <person name="Jung J.-W."/>
            <person name="Lee S.-Y."/>
            <person name="Ryu B.-G."/>
            <person name="Han S.-S."/>
            <person name="Kang H.K."/>
            <person name="Choi H.W."/>
            <person name="Chung E.J."/>
            <person name="Choi K.-M."/>
        </authorList>
    </citation>
    <scope>NUCLEOTIDE SEQUENCE [LARGE SCALE GENOMIC DNA]</scope>
    <source>
        <strain evidence="1 2">NKJ218</strain>
    </source>
</reference>
<protein>
    <submittedName>
        <fullName evidence="1">MepB protein</fullName>
    </submittedName>
</protein>
<dbReference type="Proteomes" id="UP000295756">
    <property type="component" value="Chromosome"/>
</dbReference>
<name>A0ABX5SMU4_9LACO</name>
<gene>
    <name evidence="1" type="ORF">EW139_04850</name>
</gene>
<evidence type="ECO:0000313" key="2">
    <source>
        <dbReference type="Proteomes" id="UP000295756"/>
    </source>
</evidence>
<sequence>MAHKSLISLELVTNMIHQTTTEKIESLHLEKQNSEYEGMTFKIGQFSYRSRLAKKTPNKKGYFVVFWEKDQHHNNTPFKFDDSPDKLIISIKDGLHSGQFIFPKAILVEKGILSYERQLGKMAMRIYPNWVSNLNPTAQRTQLWQLNYFMNYDQNMSINMVRSLYF</sequence>
<dbReference type="PIRSF" id="PIRSF032285">
    <property type="entry name" value="UCP032285"/>
    <property type="match status" value="1"/>
</dbReference>
<dbReference type="InterPro" id="IPR011235">
    <property type="entry name" value="MepB-like"/>
</dbReference>
<organism evidence="1 2">
    <name type="scientific">Leuconostoc kimchii</name>
    <dbReference type="NCBI Taxonomy" id="136609"/>
    <lineage>
        <taxon>Bacteria</taxon>
        <taxon>Bacillati</taxon>
        <taxon>Bacillota</taxon>
        <taxon>Bacilli</taxon>
        <taxon>Lactobacillales</taxon>
        <taxon>Lactobacillaceae</taxon>
        <taxon>Leuconostoc</taxon>
    </lineage>
</organism>
<evidence type="ECO:0000313" key="1">
    <source>
        <dbReference type="EMBL" id="QBR47480.1"/>
    </source>
</evidence>
<dbReference type="InterPro" id="IPR038231">
    <property type="entry name" value="MepB-like_sf"/>
</dbReference>
<proteinExistence type="predicted"/>
<dbReference type="Gene3D" id="3.40.1350.140">
    <property type="entry name" value="MepB-like"/>
    <property type="match status" value="1"/>
</dbReference>